<organism evidence="2 3">
    <name type="scientific">Thiothrix lacustris</name>
    <dbReference type="NCBI Taxonomy" id="525917"/>
    <lineage>
        <taxon>Bacteria</taxon>
        <taxon>Pseudomonadati</taxon>
        <taxon>Pseudomonadota</taxon>
        <taxon>Gammaproteobacteria</taxon>
        <taxon>Thiotrichales</taxon>
        <taxon>Thiotrichaceae</taxon>
        <taxon>Thiothrix</taxon>
    </lineage>
</organism>
<comment type="caution">
    <text evidence="2">The sequence shown here is derived from an EMBL/GenBank/DDBJ whole genome shotgun (WGS) entry which is preliminary data.</text>
</comment>
<dbReference type="AlphaFoldDB" id="A0A1Y1QDW4"/>
<evidence type="ECO:0000256" key="1">
    <source>
        <dbReference type="SAM" id="MobiDB-lite"/>
    </source>
</evidence>
<protein>
    <submittedName>
        <fullName evidence="2">Uncharacterized protein</fullName>
    </submittedName>
</protein>
<evidence type="ECO:0000313" key="3">
    <source>
        <dbReference type="Proteomes" id="UP000192491"/>
    </source>
</evidence>
<sequence length="210" mass="22301">MHTPHPMGFGHYGQQASGTFNTAVTYASWAVAAACAAEVFYVFQHGKDLLAGFGLVHTQHDAISLLKFYGITGVAAFSLATHKYLKVTAAGLAIATLAGMYGTQFHLKAERTFDTANLPSVTSPKLGTDNPSVRDVPNSATGATPTGGNLTKLYSTAKATGYRVDRPLNADEKAWCQQGENAVLNMSARFNCGTGYRWHPPVNTSTVAAK</sequence>
<evidence type="ECO:0000313" key="2">
    <source>
        <dbReference type="EMBL" id="OQX03439.1"/>
    </source>
</evidence>
<accession>A0A1Y1QDW4</accession>
<feature type="compositionally biased region" description="Polar residues" evidence="1">
    <location>
        <begin position="138"/>
        <end position="147"/>
    </location>
</feature>
<reference evidence="2 3" key="1">
    <citation type="submission" date="2017-01" db="EMBL/GenBank/DDBJ databases">
        <title>Novel large sulfur bacteria in the metagenomes of groundwater-fed chemosynthetic microbial mats in the Lake Huron basin.</title>
        <authorList>
            <person name="Sharrar A.M."/>
            <person name="Flood B.E."/>
            <person name="Bailey J.V."/>
            <person name="Jones D.S."/>
            <person name="Biddanda B."/>
            <person name="Ruberg S.A."/>
            <person name="Marcus D.N."/>
            <person name="Dick G.J."/>
        </authorList>
    </citation>
    <scope>NUCLEOTIDE SEQUENCE [LARGE SCALE GENOMIC DNA]</scope>
    <source>
        <strain evidence="2">A8</strain>
    </source>
</reference>
<name>A0A1Y1QDW4_9GAMM</name>
<feature type="compositionally biased region" description="Polar residues" evidence="1">
    <location>
        <begin position="120"/>
        <end position="131"/>
    </location>
</feature>
<dbReference type="Proteomes" id="UP000192491">
    <property type="component" value="Unassembled WGS sequence"/>
</dbReference>
<proteinExistence type="predicted"/>
<dbReference type="EMBL" id="MTEJ01000407">
    <property type="protein sequence ID" value="OQX03439.1"/>
    <property type="molecule type" value="Genomic_DNA"/>
</dbReference>
<feature type="region of interest" description="Disordered" evidence="1">
    <location>
        <begin position="120"/>
        <end position="147"/>
    </location>
</feature>
<gene>
    <name evidence="2" type="ORF">BWK73_39570</name>
</gene>